<dbReference type="Pfam" id="PF00589">
    <property type="entry name" value="Phage_integrase"/>
    <property type="match status" value="1"/>
</dbReference>
<dbReference type="PANTHER" id="PTHR30629">
    <property type="entry name" value="PROPHAGE INTEGRASE"/>
    <property type="match status" value="1"/>
</dbReference>
<keyword evidence="3" id="KW-0238">DNA-binding</keyword>
<dbReference type="InterPro" id="IPR002104">
    <property type="entry name" value="Integrase_catalytic"/>
</dbReference>
<dbReference type="InterPro" id="IPR010998">
    <property type="entry name" value="Integrase_recombinase_N"/>
</dbReference>
<keyword evidence="4" id="KW-0233">DNA recombination</keyword>
<comment type="caution">
    <text evidence="6">The sequence shown here is derived from an EMBL/GenBank/DDBJ whole genome shotgun (WGS) entry which is preliminary data.</text>
</comment>
<comment type="similarity">
    <text evidence="1">Belongs to the 'phage' integrase family.</text>
</comment>
<dbReference type="OrthoDB" id="5346897at2"/>
<evidence type="ECO:0000259" key="5">
    <source>
        <dbReference type="PROSITE" id="PS51898"/>
    </source>
</evidence>
<reference evidence="6 7" key="1">
    <citation type="submission" date="2019-04" db="EMBL/GenBank/DDBJ databases">
        <title>Sulfurimonas crateris sp. nov. a facultative anaerobic sulfur-oxidizing chemolithautotrophic bacterium isolated from a terrestrial mud vulcano.</title>
        <authorList>
            <person name="Ratnikova N.M."/>
            <person name="Slobodkin A.I."/>
            <person name="Merkel A.Y."/>
            <person name="Novikov A."/>
            <person name="Bonch-Osmolovskaya E.A."/>
            <person name="Slobodkina G.B."/>
        </authorList>
    </citation>
    <scope>NUCLEOTIDE SEQUENCE [LARGE SCALE GENOMIC DNA]</scope>
    <source>
        <strain evidence="6 7">SN118</strain>
    </source>
</reference>
<accession>A0A4U2Z7X4</accession>
<keyword evidence="7" id="KW-1185">Reference proteome</keyword>
<dbReference type="RefSeq" id="WP_137014335.1">
    <property type="nucleotide sequence ID" value="NZ_SZPX01000006.1"/>
</dbReference>
<name>A0A4U2Z7X4_9BACT</name>
<evidence type="ECO:0000256" key="1">
    <source>
        <dbReference type="ARBA" id="ARBA00008857"/>
    </source>
</evidence>
<evidence type="ECO:0000256" key="2">
    <source>
        <dbReference type="ARBA" id="ARBA00022908"/>
    </source>
</evidence>
<evidence type="ECO:0000256" key="4">
    <source>
        <dbReference type="ARBA" id="ARBA00023172"/>
    </source>
</evidence>
<evidence type="ECO:0000256" key="3">
    <source>
        <dbReference type="ARBA" id="ARBA00023125"/>
    </source>
</evidence>
<dbReference type="GO" id="GO:0015074">
    <property type="term" value="P:DNA integration"/>
    <property type="evidence" value="ECO:0007669"/>
    <property type="project" value="UniProtKB-KW"/>
</dbReference>
<dbReference type="Proteomes" id="UP000309561">
    <property type="component" value="Unassembled WGS sequence"/>
</dbReference>
<dbReference type="SUPFAM" id="SSF56349">
    <property type="entry name" value="DNA breaking-rejoining enzymes"/>
    <property type="match status" value="1"/>
</dbReference>
<dbReference type="GO" id="GO:0003677">
    <property type="term" value="F:DNA binding"/>
    <property type="evidence" value="ECO:0007669"/>
    <property type="project" value="UniProtKB-KW"/>
</dbReference>
<protein>
    <recommendedName>
        <fullName evidence="5">Tyr recombinase domain-containing protein</fullName>
    </recommendedName>
</protein>
<evidence type="ECO:0000313" key="6">
    <source>
        <dbReference type="EMBL" id="TKI69021.1"/>
    </source>
</evidence>
<dbReference type="Gene3D" id="1.10.150.130">
    <property type="match status" value="1"/>
</dbReference>
<dbReference type="InterPro" id="IPR011010">
    <property type="entry name" value="DNA_brk_join_enz"/>
</dbReference>
<dbReference type="InterPro" id="IPR050808">
    <property type="entry name" value="Phage_Integrase"/>
</dbReference>
<keyword evidence="2" id="KW-0229">DNA integration</keyword>
<evidence type="ECO:0000313" key="7">
    <source>
        <dbReference type="Proteomes" id="UP000309561"/>
    </source>
</evidence>
<organism evidence="6 7">
    <name type="scientific">Sulfurimonas crateris</name>
    <dbReference type="NCBI Taxonomy" id="2574727"/>
    <lineage>
        <taxon>Bacteria</taxon>
        <taxon>Pseudomonadati</taxon>
        <taxon>Campylobacterota</taxon>
        <taxon>Epsilonproteobacteria</taxon>
        <taxon>Campylobacterales</taxon>
        <taxon>Sulfurimonadaceae</taxon>
        <taxon>Sulfurimonas</taxon>
    </lineage>
</organism>
<gene>
    <name evidence="6" type="ORF">FCU45_08650</name>
</gene>
<dbReference type="InterPro" id="IPR013762">
    <property type="entry name" value="Integrase-like_cat_sf"/>
</dbReference>
<dbReference type="GO" id="GO:0006310">
    <property type="term" value="P:DNA recombination"/>
    <property type="evidence" value="ECO:0007669"/>
    <property type="project" value="UniProtKB-KW"/>
</dbReference>
<dbReference type="AlphaFoldDB" id="A0A4U2Z7X4"/>
<dbReference type="Gene3D" id="1.10.443.10">
    <property type="entry name" value="Intergrase catalytic core"/>
    <property type="match status" value="1"/>
</dbReference>
<dbReference type="PROSITE" id="PS51898">
    <property type="entry name" value="TYR_RECOMBINASE"/>
    <property type="match status" value="1"/>
</dbReference>
<feature type="domain" description="Tyr recombinase" evidence="5">
    <location>
        <begin position="192"/>
        <end position="366"/>
    </location>
</feature>
<proteinExistence type="inferred from homology"/>
<dbReference type="PANTHER" id="PTHR30629:SF2">
    <property type="entry name" value="PROPHAGE INTEGRASE INTS-RELATED"/>
    <property type="match status" value="1"/>
</dbReference>
<dbReference type="EMBL" id="SZPX01000006">
    <property type="protein sequence ID" value="TKI69021.1"/>
    <property type="molecule type" value="Genomic_DNA"/>
</dbReference>
<sequence length="380" mass="44462">MALPNEFINDISSLKGLKANKDFTRFRYRFKVEGKEYTTTIDYSSKKAWTPKVRKDNARKEAELFKERKKVETLQPFNPDTKVSFIAKEYFHKKCADTQWTNDRKRLYELYIEPFIGNKQISKISEYHIDSIRKNMETTNHHQYKEGGNSIRSIEKVLFQVLKPILEYAKSNGAIQKLPQMTIPNRPKRSQRKRKVKNASEKLVLLYNAINTRYQNDPFYRALFLFAFHGRRWGEIKTLHWESVDFQAEKYTIEAQYNKIGEDQEYFLPADIQIAFEEICLDKTGLVFKSPKTKQIMDSPRRQLSKLKDDTGIQELTMHYFRHLLATALSEYGAAAPVMSAALGHTRSDTVDLYYRSANHLKGSQDAITQLEKIVSIQNL</sequence>